<dbReference type="EMBL" id="DF975398">
    <property type="protein sequence ID" value="GAU51698.1"/>
    <property type="molecule type" value="Genomic_DNA"/>
</dbReference>
<feature type="compositionally biased region" description="Low complexity" evidence="1">
    <location>
        <begin position="521"/>
        <end position="533"/>
    </location>
</feature>
<dbReference type="PANTHER" id="PTHR46033:SF65">
    <property type="entry name" value="AMINOTRANSFERASE-LIKE PLANT MOBILE DOMAIN-CONTAINING PROTEIN"/>
    <property type="match status" value="1"/>
</dbReference>
<dbReference type="InterPro" id="IPR044824">
    <property type="entry name" value="MAIN-like"/>
</dbReference>
<name>A0A2Z6P5N6_TRISU</name>
<evidence type="ECO:0000313" key="3">
    <source>
        <dbReference type="EMBL" id="GAU51698.1"/>
    </source>
</evidence>
<feature type="domain" description="Aminotransferase-like plant mobile" evidence="2">
    <location>
        <begin position="135"/>
        <end position="485"/>
    </location>
</feature>
<keyword evidence="4" id="KW-1185">Reference proteome</keyword>
<dbReference type="OrthoDB" id="1435388at2759"/>
<accession>A0A2Z6P5N6</accession>
<sequence length="597" mass="67514">MASSSHSKVQVPVAAVDENPITQESSDFISEPTSNTVNRQVWEKQVMIPHILNGNTHAFAGPYPDAANAEKKIKDIFPCYPTCEPRIFVDSDFNMSFLKPGSRVLRSAPSTNAAYIKWLDKVQAKKDHFWRRHNLFDLIQLSREEPNFHTEMIIAALHFWERSTCTFHFKMGMMTPTLFDIAAIIGLRPIGPTFNPKYVSPEFSFDYENMTFSNFIQDHHITKSDEVSDEEHIAFLTYWLSHFIFCTESLHVVKRLVPMAIQIHEGKDFAFGKLILATLYDSLGKGSDALKKAEKGSDALKKAEKGTKLKLTGPMWFLQLWLNATFESNVNLFLPPMDEPRVSNRQIEGSRLALLRQRQTERQVGPAWFKQDFPATNPDDEENINEIWLAFLSPTVLSSRLGAGKQYLGLVGYQPNLVARQSGFSQFLPKSLFKNSNLIVLGNSGIHEEYFDSYLKDVEKIKYDINSFAYSNSLLCTLEFADWWSDYYKNKAIDEKVVLQRLNTDIDALGLKVPKSKVVSSTSTATTKQAKPKNSSTSTASGVSTRVRKIPASKDIPEVTETRSRKRETSPVKDTGKSKKTKANQLISTSGDTLCRT</sequence>
<gene>
    <name evidence="3" type="ORF">TSUD_415080</name>
</gene>
<organism evidence="3 4">
    <name type="scientific">Trifolium subterraneum</name>
    <name type="common">Subterranean clover</name>
    <dbReference type="NCBI Taxonomy" id="3900"/>
    <lineage>
        <taxon>Eukaryota</taxon>
        <taxon>Viridiplantae</taxon>
        <taxon>Streptophyta</taxon>
        <taxon>Embryophyta</taxon>
        <taxon>Tracheophyta</taxon>
        <taxon>Spermatophyta</taxon>
        <taxon>Magnoliopsida</taxon>
        <taxon>eudicotyledons</taxon>
        <taxon>Gunneridae</taxon>
        <taxon>Pentapetalae</taxon>
        <taxon>rosids</taxon>
        <taxon>fabids</taxon>
        <taxon>Fabales</taxon>
        <taxon>Fabaceae</taxon>
        <taxon>Papilionoideae</taxon>
        <taxon>50 kb inversion clade</taxon>
        <taxon>NPAAA clade</taxon>
        <taxon>Hologalegina</taxon>
        <taxon>IRL clade</taxon>
        <taxon>Trifolieae</taxon>
        <taxon>Trifolium</taxon>
    </lineage>
</organism>
<proteinExistence type="predicted"/>
<protein>
    <recommendedName>
        <fullName evidence="2">Aminotransferase-like plant mobile domain-containing protein</fullName>
    </recommendedName>
</protein>
<evidence type="ECO:0000256" key="1">
    <source>
        <dbReference type="SAM" id="MobiDB-lite"/>
    </source>
</evidence>
<dbReference type="PANTHER" id="PTHR46033">
    <property type="entry name" value="PROTEIN MAIN-LIKE 2"/>
    <property type="match status" value="1"/>
</dbReference>
<dbReference type="InterPro" id="IPR019557">
    <property type="entry name" value="AminoTfrase-like_pln_mobile"/>
</dbReference>
<reference evidence="4" key="1">
    <citation type="journal article" date="2017" name="Front. Plant Sci.">
        <title>Climate Clever Clovers: New Paradigm to Reduce the Environmental Footprint of Ruminants by Breeding Low Methanogenic Forages Utilizing Haplotype Variation.</title>
        <authorList>
            <person name="Kaur P."/>
            <person name="Appels R."/>
            <person name="Bayer P.E."/>
            <person name="Keeble-Gagnere G."/>
            <person name="Wang J."/>
            <person name="Hirakawa H."/>
            <person name="Shirasawa K."/>
            <person name="Vercoe P."/>
            <person name="Stefanova K."/>
            <person name="Durmic Z."/>
            <person name="Nichols P."/>
            <person name="Revell C."/>
            <person name="Isobe S.N."/>
            <person name="Edwards D."/>
            <person name="Erskine W."/>
        </authorList>
    </citation>
    <scope>NUCLEOTIDE SEQUENCE [LARGE SCALE GENOMIC DNA]</scope>
    <source>
        <strain evidence="4">cv. Daliak</strain>
    </source>
</reference>
<feature type="compositionally biased region" description="Basic and acidic residues" evidence="1">
    <location>
        <begin position="555"/>
        <end position="577"/>
    </location>
</feature>
<evidence type="ECO:0000313" key="4">
    <source>
        <dbReference type="Proteomes" id="UP000242715"/>
    </source>
</evidence>
<evidence type="ECO:0000259" key="2">
    <source>
        <dbReference type="Pfam" id="PF10536"/>
    </source>
</evidence>
<feature type="compositionally biased region" description="Polar residues" evidence="1">
    <location>
        <begin position="583"/>
        <end position="597"/>
    </location>
</feature>
<dbReference type="GO" id="GO:0010073">
    <property type="term" value="P:meristem maintenance"/>
    <property type="evidence" value="ECO:0007669"/>
    <property type="project" value="InterPro"/>
</dbReference>
<feature type="region of interest" description="Disordered" evidence="1">
    <location>
        <begin position="521"/>
        <end position="597"/>
    </location>
</feature>
<dbReference type="Pfam" id="PF10536">
    <property type="entry name" value="PMD"/>
    <property type="match status" value="1"/>
</dbReference>
<dbReference type="Proteomes" id="UP000242715">
    <property type="component" value="Unassembled WGS sequence"/>
</dbReference>
<dbReference type="AlphaFoldDB" id="A0A2Z6P5N6"/>
<feature type="compositionally biased region" description="Polar residues" evidence="1">
    <location>
        <begin position="534"/>
        <end position="544"/>
    </location>
</feature>